<protein>
    <submittedName>
        <fullName evidence="1">Uncharacterized protein</fullName>
    </submittedName>
</protein>
<evidence type="ECO:0000313" key="2">
    <source>
        <dbReference type="Proteomes" id="UP001272137"/>
    </source>
</evidence>
<organism evidence="1 2">
    <name type="scientific">Burkholderia thailandensis</name>
    <dbReference type="NCBI Taxonomy" id="57975"/>
    <lineage>
        <taxon>Bacteria</taxon>
        <taxon>Pseudomonadati</taxon>
        <taxon>Pseudomonadota</taxon>
        <taxon>Betaproteobacteria</taxon>
        <taxon>Burkholderiales</taxon>
        <taxon>Burkholderiaceae</taxon>
        <taxon>Burkholderia</taxon>
        <taxon>pseudomallei group</taxon>
    </lineage>
</organism>
<dbReference type="AlphaFoldDB" id="A0AAW9CWF9"/>
<dbReference type="RefSeq" id="WP_157808342.1">
    <property type="nucleotide sequence ID" value="NZ_JANUQN010000046.1"/>
</dbReference>
<evidence type="ECO:0000313" key="1">
    <source>
        <dbReference type="EMBL" id="MDW9253142.1"/>
    </source>
</evidence>
<comment type="caution">
    <text evidence="1">The sequence shown here is derived from an EMBL/GenBank/DDBJ whole genome shotgun (WGS) entry which is preliminary data.</text>
</comment>
<reference evidence="1" key="1">
    <citation type="submission" date="2018-08" db="EMBL/GenBank/DDBJ databases">
        <title>Identification of Burkholderia cepacia strains that express a Burkholderia pseudomallei-like capsular polysaccharide.</title>
        <authorList>
            <person name="Burtnick M.N."/>
            <person name="Vongsouvath M."/>
            <person name="Newton P."/>
            <person name="Wuthiekanun V."/>
            <person name="Limmathurotsakul D."/>
            <person name="Brett P.J."/>
            <person name="Chantratita N."/>
            <person name="Dance D.A."/>
        </authorList>
    </citation>
    <scope>NUCLEOTIDE SEQUENCE</scope>
    <source>
        <strain evidence="1">SBXCC001</strain>
    </source>
</reference>
<dbReference type="EMBL" id="QXCT01000001">
    <property type="protein sequence ID" value="MDW9253142.1"/>
    <property type="molecule type" value="Genomic_DNA"/>
</dbReference>
<sequence>MRAARAAQAAAHGARRAARPAVRAMHRTLRRAGAARDGVACRDGRLISCASDAHRIALNRLLAEFRNAMTLHHLKINRFRFHWLQMRCIEVKRIVVDMPIFGANGAFLPRSRFEKNAAPREFKRIIDFHEKRQTIAPRPKAGTGCAASSVISAGGGARHLAPLAAPTGVLR</sequence>
<accession>A0AAW9CWF9</accession>
<dbReference type="Proteomes" id="UP001272137">
    <property type="component" value="Unassembled WGS sequence"/>
</dbReference>
<name>A0AAW9CWF9_BURTH</name>
<gene>
    <name evidence="1" type="ORF">C7S16_6455</name>
</gene>
<proteinExistence type="predicted"/>